<reference evidence="2" key="1">
    <citation type="submission" date="2023-07" db="EMBL/GenBank/DDBJ databases">
        <authorList>
            <consortium name="AG Swart"/>
            <person name="Singh M."/>
            <person name="Singh A."/>
            <person name="Seah K."/>
            <person name="Emmerich C."/>
        </authorList>
    </citation>
    <scope>NUCLEOTIDE SEQUENCE</scope>
    <source>
        <strain evidence="2">DP1</strain>
    </source>
</reference>
<feature type="region of interest" description="Disordered" evidence="1">
    <location>
        <begin position="41"/>
        <end position="69"/>
    </location>
</feature>
<dbReference type="EMBL" id="CAMPGE010028154">
    <property type="protein sequence ID" value="CAI2385707.1"/>
    <property type="molecule type" value="Genomic_DNA"/>
</dbReference>
<accession>A0AAD1Y6U6</accession>
<keyword evidence="3" id="KW-1185">Reference proteome</keyword>
<gene>
    <name evidence="2" type="ORF">ECRASSUSDP1_LOCUS27289</name>
</gene>
<proteinExistence type="predicted"/>
<evidence type="ECO:0000256" key="1">
    <source>
        <dbReference type="SAM" id="MobiDB-lite"/>
    </source>
</evidence>
<evidence type="ECO:0000313" key="2">
    <source>
        <dbReference type="EMBL" id="CAI2385707.1"/>
    </source>
</evidence>
<evidence type="ECO:0000313" key="3">
    <source>
        <dbReference type="Proteomes" id="UP001295684"/>
    </source>
</evidence>
<dbReference type="AlphaFoldDB" id="A0AAD1Y6U6"/>
<name>A0AAD1Y6U6_EUPCR</name>
<dbReference type="Proteomes" id="UP001295684">
    <property type="component" value="Unassembled WGS sequence"/>
</dbReference>
<feature type="compositionally biased region" description="Basic residues" evidence="1">
    <location>
        <begin position="52"/>
        <end position="62"/>
    </location>
</feature>
<comment type="caution">
    <text evidence="2">The sequence shown here is derived from an EMBL/GenBank/DDBJ whole genome shotgun (WGS) entry which is preliminary data.</text>
</comment>
<organism evidence="2 3">
    <name type="scientific">Euplotes crassus</name>
    <dbReference type="NCBI Taxonomy" id="5936"/>
    <lineage>
        <taxon>Eukaryota</taxon>
        <taxon>Sar</taxon>
        <taxon>Alveolata</taxon>
        <taxon>Ciliophora</taxon>
        <taxon>Intramacronucleata</taxon>
        <taxon>Spirotrichea</taxon>
        <taxon>Hypotrichia</taxon>
        <taxon>Euplotida</taxon>
        <taxon>Euplotidae</taxon>
        <taxon>Moneuplotes</taxon>
    </lineage>
</organism>
<sequence>MKKYKHQQHKGKEITYTQKLYSKLGKGKRFREPVLKVSSRRLRSACSTASQRTHRSKYKPAKKPKEIPSPHIQILSDSDSIDLNILKRPPRMLTARLPQSQCSLKPLKKHPIPLEKILQEKQNFPWEEIDFHNDFNKNAFIDNILERNELKEMTFKRHKGATKRETMKGLALPDPFQTTLELEAKKQTLVIKINCLITSIKSYFNRKKNESWCEMKGKHRPIALTTGSKNKQKYAAEDKLDDKKVMENLRALLVLITQSMKGIEKFVKQGRRSTVLGRTNSIISLHEKIKTKDLTEEQKSRLFLEEFRKEGFVIDTIIKNSKDNELFRTAWCDFIDETSGEFEINRNRTLSRRAQKVKLTQVPNQQTIQHQVSKSSISSVKQASSRLVSLEEREKNAFENPVYDEKIKQIQKQSIKNISQQIEDMMLEFSKNRDDAIPPSLCSKRGKNNLSIPRKLKKKVVTQGLVKHDL</sequence>
<protein>
    <submittedName>
        <fullName evidence="2">Uncharacterized protein</fullName>
    </submittedName>
</protein>